<gene>
    <name evidence="2" type="ORF">GTC17254_22950</name>
</gene>
<reference evidence="2" key="1">
    <citation type="submission" date="2024-07" db="EMBL/GenBank/DDBJ databases">
        <title>Complete genome sequence of Prevotella sp. YM-2024 GTC17254.</title>
        <authorList>
            <person name="Hayashi M."/>
            <person name="Muto Y."/>
            <person name="Tanaka K."/>
            <person name="Niwa H."/>
        </authorList>
    </citation>
    <scope>NUCLEOTIDE SEQUENCE</scope>
    <source>
        <strain evidence="2">GTC17254</strain>
    </source>
</reference>
<dbReference type="EMBL" id="AP035786">
    <property type="protein sequence ID" value="BFO74698.1"/>
    <property type="molecule type" value="Genomic_DNA"/>
</dbReference>
<dbReference type="AlphaFoldDB" id="A0AB33IYS9"/>
<proteinExistence type="predicted"/>
<feature type="signal peptide" evidence="1">
    <location>
        <begin position="1"/>
        <end position="18"/>
    </location>
</feature>
<dbReference type="PROSITE" id="PS51257">
    <property type="entry name" value="PROKAR_LIPOPROTEIN"/>
    <property type="match status" value="1"/>
</dbReference>
<evidence type="ECO:0000256" key="1">
    <source>
        <dbReference type="SAM" id="SignalP"/>
    </source>
</evidence>
<feature type="chain" id="PRO_5044308561" description="Lipocalin-like domain-containing protein" evidence="1">
    <location>
        <begin position="19"/>
        <end position="135"/>
    </location>
</feature>
<accession>A0AB33IYS9</accession>
<evidence type="ECO:0000313" key="2">
    <source>
        <dbReference type="EMBL" id="BFO74698.1"/>
    </source>
</evidence>
<sequence>MKRIMIVMLLFVSMACSAQSQIQLDSLIQAYNTTWHLYKSPSTSLFFSLNTCTGELKQVSLGTTLGSRRGITVINARPLVPAEAQYKGRFALVFHPSSHAFVLFDTEDGRAWEISSRKTFSLDYHYQMSPLSESE</sequence>
<evidence type="ECO:0008006" key="3">
    <source>
        <dbReference type="Google" id="ProtNLM"/>
    </source>
</evidence>
<protein>
    <recommendedName>
        <fullName evidence="3">Lipocalin-like domain-containing protein</fullName>
    </recommendedName>
</protein>
<name>A0AB33IYS9_9BACT</name>
<keyword evidence="1" id="KW-0732">Signal</keyword>
<organism evidence="2">
    <name type="scientific">Prevotella sp. GTC17254</name>
    <dbReference type="NCBI Taxonomy" id="3236794"/>
    <lineage>
        <taxon>Bacteria</taxon>
        <taxon>Pseudomonadati</taxon>
        <taxon>Bacteroidota</taxon>
        <taxon>Bacteroidia</taxon>
        <taxon>Bacteroidales</taxon>
        <taxon>Prevotellaceae</taxon>
        <taxon>Prevotella</taxon>
    </lineage>
</organism>